<dbReference type="OrthoDB" id="3693644at2"/>
<dbReference type="RefSeq" id="WP_128218329.1">
    <property type="nucleotide sequence ID" value="NZ_RBZY01000042.1"/>
</dbReference>
<evidence type="ECO:0000313" key="3">
    <source>
        <dbReference type="EMBL" id="RWR17284.1"/>
    </source>
</evidence>
<keyword evidence="3" id="KW-0482">Metalloprotease</keyword>
<keyword evidence="3" id="KW-0378">Hydrolase</keyword>
<dbReference type="AlphaFoldDB" id="A0A3S3L6U4"/>
<feature type="transmembrane region" description="Helical" evidence="1">
    <location>
        <begin position="164"/>
        <end position="185"/>
    </location>
</feature>
<gene>
    <name evidence="3" type="ORF">D8Y23_11835</name>
</gene>
<organism evidence="3 4">
    <name type="scientific">Microbacterium enclense</name>
    <dbReference type="NCBI Taxonomy" id="993073"/>
    <lineage>
        <taxon>Bacteria</taxon>
        <taxon>Bacillati</taxon>
        <taxon>Actinomycetota</taxon>
        <taxon>Actinomycetes</taxon>
        <taxon>Micrococcales</taxon>
        <taxon>Microbacteriaceae</taxon>
        <taxon>Microbacterium</taxon>
    </lineage>
</organism>
<sequence length="285" mass="30822">MTAQESTPDRRGGILVFLTVAFAVTWAIWAPLVVQAQSAGLERMPWTFFLASVGPLCGALAASVWEAGWGGVAAWARRAFSLRFGWIWWVAGIGMPLAYLVIAWLATFVFAGAWPDPAGFGLTEKLPGLAWPVVALVWVLTFGLGEEAGWRGWLLPALMRRVSAFWATLIVAAVWIAWHAPAFLFNPTYTAMGAGIVGWMLALVCGSFLLSWVTLGARGSIVPVLLWHAGFDLLTAADQSAGVIASTISATVMVQGLVCAWLLWRRGRGNVSPAPRRAERRSVRT</sequence>
<evidence type="ECO:0000313" key="4">
    <source>
        <dbReference type="Proteomes" id="UP000285970"/>
    </source>
</evidence>
<dbReference type="GO" id="GO:0004175">
    <property type="term" value="F:endopeptidase activity"/>
    <property type="evidence" value="ECO:0007669"/>
    <property type="project" value="UniProtKB-ARBA"/>
</dbReference>
<evidence type="ECO:0000256" key="1">
    <source>
        <dbReference type="SAM" id="Phobius"/>
    </source>
</evidence>
<dbReference type="PANTHER" id="PTHR35797">
    <property type="entry name" value="PROTEASE-RELATED"/>
    <property type="match status" value="1"/>
</dbReference>
<feature type="transmembrane region" description="Helical" evidence="1">
    <location>
        <begin position="126"/>
        <end position="144"/>
    </location>
</feature>
<feature type="transmembrane region" description="Helical" evidence="1">
    <location>
        <begin position="12"/>
        <end position="34"/>
    </location>
</feature>
<reference evidence="3 4" key="1">
    <citation type="journal article" date="2018" name="Front. Microbiol.">
        <title>Novel Insights Into Bacterial Dimethylsulfoniopropionate Catabolism in the East China Sea.</title>
        <authorList>
            <person name="Liu J."/>
            <person name="Liu J."/>
            <person name="Zhang S.H."/>
            <person name="Liang J."/>
            <person name="Lin H."/>
            <person name="Song D."/>
            <person name="Yang G.P."/>
            <person name="Todd J.D."/>
            <person name="Zhang X.H."/>
        </authorList>
    </citation>
    <scope>NUCLEOTIDE SEQUENCE [LARGE SCALE GENOMIC DNA]</scope>
    <source>
        <strain evidence="3 4">ZYFD042</strain>
    </source>
</reference>
<dbReference type="GO" id="GO:0080120">
    <property type="term" value="P:CAAX-box protein maturation"/>
    <property type="evidence" value="ECO:0007669"/>
    <property type="project" value="UniProtKB-ARBA"/>
</dbReference>
<dbReference type="GO" id="GO:0006508">
    <property type="term" value="P:proteolysis"/>
    <property type="evidence" value="ECO:0007669"/>
    <property type="project" value="UniProtKB-KW"/>
</dbReference>
<feature type="transmembrane region" description="Helical" evidence="1">
    <location>
        <begin position="220"/>
        <end position="237"/>
    </location>
</feature>
<keyword evidence="1" id="KW-0472">Membrane</keyword>
<accession>A0A3S3L6U4</accession>
<evidence type="ECO:0000259" key="2">
    <source>
        <dbReference type="Pfam" id="PF02517"/>
    </source>
</evidence>
<keyword evidence="1" id="KW-0812">Transmembrane</keyword>
<feature type="domain" description="CAAX prenyl protease 2/Lysostaphin resistance protein A-like" evidence="2">
    <location>
        <begin position="131"/>
        <end position="233"/>
    </location>
</feature>
<feature type="transmembrane region" description="Helical" evidence="1">
    <location>
        <begin position="243"/>
        <end position="264"/>
    </location>
</feature>
<feature type="transmembrane region" description="Helical" evidence="1">
    <location>
        <begin position="46"/>
        <end position="65"/>
    </location>
</feature>
<feature type="transmembrane region" description="Helical" evidence="1">
    <location>
        <begin position="191"/>
        <end position="213"/>
    </location>
</feature>
<comment type="caution">
    <text evidence="3">The sequence shown here is derived from an EMBL/GenBank/DDBJ whole genome shotgun (WGS) entry which is preliminary data.</text>
</comment>
<dbReference type="InterPro" id="IPR042150">
    <property type="entry name" value="MmRce1-like"/>
</dbReference>
<proteinExistence type="predicted"/>
<dbReference type="GO" id="GO:0008237">
    <property type="term" value="F:metallopeptidase activity"/>
    <property type="evidence" value="ECO:0007669"/>
    <property type="project" value="UniProtKB-KW"/>
</dbReference>
<keyword evidence="3" id="KW-0645">Protease</keyword>
<dbReference type="InterPro" id="IPR003675">
    <property type="entry name" value="Rce1/LyrA-like_dom"/>
</dbReference>
<dbReference type="EMBL" id="RBZY01000042">
    <property type="protein sequence ID" value="RWR17284.1"/>
    <property type="molecule type" value="Genomic_DNA"/>
</dbReference>
<dbReference type="Proteomes" id="UP000285970">
    <property type="component" value="Unassembled WGS sequence"/>
</dbReference>
<keyword evidence="1" id="KW-1133">Transmembrane helix</keyword>
<feature type="transmembrane region" description="Helical" evidence="1">
    <location>
        <begin position="86"/>
        <end position="114"/>
    </location>
</feature>
<protein>
    <submittedName>
        <fullName evidence="3">CPBP family intramembrane metalloprotease</fullName>
    </submittedName>
</protein>
<dbReference type="Pfam" id="PF02517">
    <property type="entry name" value="Rce1-like"/>
    <property type="match status" value="1"/>
</dbReference>
<name>A0A3S3L6U4_9MICO</name>
<dbReference type="PANTHER" id="PTHR35797:SF1">
    <property type="entry name" value="PROTEASE"/>
    <property type="match status" value="1"/>
</dbReference>